<comment type="caution">
    <text evidence="1">The sequence shown here is derived from an EMBL/GenBank/DDBJ whole genome shotgun (WGS) entry which is preliminary data.</text>
</comment>
<dbReference type="AlphaFoldDB" id="A0A2M9HRA9"/>
<name>A0A2M9HRA9_9BIFI</name>
<evidence type="ECO:0000313" key="2">
    <source>
        <dbReference type="Proteomes" id="UP000228755"/>
    </source>
</evidence>
<keyword evidence="2" id="KW-1185">Reference proteome</keyword>
<gene>
    <name evidence="1" type="ORF">CUU80_04805</name>
</gene>
<proteinExistence type="predicted"/>
<organism evidence="1 2">
    <name type="scientific">Bifidobacterium scaligerum</name>
    <dbReference type="NCBI Taxonomy" id="2052656"/>
    <lineage>
        <taxon>Bacteria</taxon>
        <taxon>Bacillati</taxon>
        <taxon>Actinomycetota</taxon>
        <taxon>Actinomycetes</taxon>
        <taxon>Bifidobacteriales</taxon>
        <taxon>Bifidobacteriaceae</taxon>
        <taxon>Bifidobacterium</taxon>
    </lineage>
</organism>
<accession>A0A2M9HRA9</accession>
<sequence>MCMMDTQFFAPTREQTIKEYFAFRWLRSEPIQTLRHNAIQTTKMHKVMFLPMHIECGAIKFKDYMSTKKIICIAFSKRAQPLKHCGNIIIPAPHHRMLPLKQVCKPEERDSSSGPAVGNPCLYCPLLGDP</sequence>
<dbReference type="Proteomes" id="UP000228755">
    <property type="component" value="Unassembled WGS sequence"/>
</dbReference>
<evidence type="ECO:0000313" key="1">
    <source>
        <dbReference type="EMBL" id="PJM79353.1"/>
    </source>
</evidence>
<protein>
    <submittedName>
        <fullName evidence="1">Uncharacterized protein</fullName>
    </submittedName>
</protein>
<dbReference type="EMBL" id="PGLQ01000002">
    <property type="protein sequence ID" value="PJM79353.1"/>
    <property type="molecule type" value="Genomic_DNA"/>
</dbReference>
<reference evidence="1 2" key="1">
    <citation type="submission" date="2017-11" db="EMBL/GenBank/DDBJ databases">
        <title>Draft genome sequences of strains TRE 1, TRE D, TRE H and TRI 7, isolated from tamarins, belonging to four potential novel Bifidobacterium species.</title>
        <authorList>
            <person name="Mattarelli P."/>
            <person name="Modesto M."/>
            <person name="Bonetti A."/>
            <person name="Puglisi E."/>
            <person name="Morelli L."/>
        </authorList>
    </citation>
    <scope>NUCLEOTIDE SEQUENCE [LARGE SCALE GENOMIC DNA]</scope>
    <source>
        <strain evidence="2">TRED</strain>
    </source>
</reference>